<gene>
    <name evidence="1" type="ORF">Tco_0990771</name>
</gene>
<reference evidence="1" key="2">
    <citation type="submission" date="2022-01" db="EMBL/GenBank/DDBJ databases">
        <authorList>
            <person name="Yamashiro T."/>
            <person name="Shiraishi A."/>
            <person name="Satake H."/>
            <person name="Nakayama K."/>
        </authorList>
    </citation>
    <scope>NUCLEOTIDE SEQUENCE</scope>
</reference>
<dbReference type="EMBL" id="BQNB010016782">
    <property type="protein sequence ID" value="GJT55717.1"/>
    <property type="molecule type" value="Genomic_DNA"/>
</dbReference>
<accession>A0ABQ5EYR7</accession>
<evidence type="ECO:0000313" key="2">
    <source>
        <dbReference type="Proteomes" id="UP001151760"/>
    </source>
</evidence>
<organism evidence="1 2">
    <name type="scientific">Tanacetum coccineum</name>
    <dbReference type="NCBI Taxonomy" id="301880"/>
    <lineage>
        <taxon>Eukaryota</taxon>
        <taxon>Viridiplantae</taxon>
        <taxon>Streptophyta</taxon>
        <taxon>Embryophyta</taxon>
        <taxon>Tracheophyta</taxon>
        <taxon>Spermatophyta</taxon>
        <taxon>Magnoliopsida</taxon>
        <taxon>eudicotyledons</taxon>
        <taxon>Gunneridae</taxon>
        <taxon>Pentapetalae</taxon>
        <taxon>asterids</taxon>
        <taxon>campanulids</taxon>
        <taxon>Asterales</taxon>
        <taxon>Asteraceae</taxon>
        <taxon>Asteroideae</taxon>
        <taxon>Anthemideae</taxon>
        <taxon>Anthemidinae</taxon>
        <taxon>Tanacetum</taxon>
    </lineage>
</organism>
<sequence length="133" mass="15692">MKMHQTLGLPPNNHIQMYSSEQLLSQISNSNLKKEAYDIWENRDGALPDQTEIWTYFIRFGTDEDVDIEEMDINWQIAMMHSNEEQTGHKIIKIMERRREDSLSNNKKLGSIEKNQIGYADNWMMVDELGRNN</sequence>
<dbReference type="Proteomes" id="UP001151760">
    <property type="component" value="Unassembled WGS sequence"/>
</dbReference>
<proteinExistence type="predicted"/>
<name>A0ABQ5EYR7_9ASTR</name>
<comment type="caution">
    <text evidence="1">The sequence shown here is derived from an EMBL/GenBank/DDBJ whole genome shotgun (WGS) entry which is preliminary data.</text>
</comment>
<protein>
    <submittedName>
        <fullName evidence="1">Uncharacterized protein</fullName>
    </submittedName>
</protein>
<reference evidence="1" key="1">
    <citation type="journal article" date="2022" name="Int. J. Mol. Sci.">
        <title>Draft Genome of Tanacetum Coccineum: Genomic Comparison of Closely Related Tanacetum-Family Plants.</title>
        <authorList>
            <person name="Yamashiro T."/>
            <person name="Shiraishi A."/>
            <person name="Nakayama K."/>
            <person name="Satake H."/>
        </authorList>
    </citation>
    <scope>NUCLEOTIDE SEQUENCE</scope>
</reference>
<evidence type="ECO:0000313" key="1">
    <source>
        <dbReference type="EMBL" id="GJT55717.1"/>
    </source>
</evidence>
<keyword evidence="2" id="KW-1185">Reference proteome</keyword>